<organism evidence="3 4">
    <name type="scientific">Psychrobacillus psychrodurans</name>
    <dbReference type="NCBI Taxonomy" id="126157"/>
    <lineage>
        <taxon>Bacteria</taxon>
        <taxon>Bacillati</taxon>
        <taxon>Bacillota</taxon>
        <taxon>Bacilli</taxon>
        <taxon>Bacillales</taxon>
        <taxon>Bacillaceae</taxon>
        <taxon>Psychrobacillus</taxon>
    </lineage>
</organism>
<keyword evidence="2" id="KW-0732">Signal</keyword>
<protein>
    <recommendedName>
        <fullName evidence="5">Lipoprotein</fullName>
    </recommendedName>
</protein>
<gene>
    <name evidence="3" type="ORF">M9R61_06375</name>
</gene>
<evidence type="ECO:0000256" key="2">
    <source>
        <dbReference type="SAM" id="SignalP"/>
    </source>
</evidence>
<evidence type="ECO:0000313" key="4">
    <source>
        <dbReference type="Proteomes" id="UP001152172"/>
    </source>
</evidence>
<name>A0A9X3L837_9BACI</name>
<feature type="region of interest" description="Disordered" evidence="1">
    <location>
        <begin position="24"/>
        <end position="79"/>
    </location>
</feature>
<feature type="compositionally biased region" description="Polar residues" evidence="1">
    <location>
        <begin position="54"/>
        <end position="63"/>
    </location>
</feature>
<evidence type="ECO:0000313" key="3">
    <source>
        <dbReference type="EMBL" id="MCZ8532978.1"/>
    </source>
</evidence>
<feature type="signal peptide" evidence="2">
    <location>
        <begin position="1"/>
        <end position="21"/>
    </location>
</feature>
<feature type="chain" id="PRO_5040943677" description="Lipoprotein" evidence="2">
    <location>
        <begin position="22"/>
        <end position="209"/>
    </location>
</feature>
<dbReference type="AlphaFoldDB" id="A0A9X3L837"/>
<comment type="caution">
    <text evidence="3">The sequence shown here is derived from an EMBL/GenBank/DDBJ whole genome shotgun (WGS) entry which is preliminary data.</text>
</comment>
<keyword evidence="4" id="KW-1185">Reference proteome</keyword>
<dbReference type="EMBL" id="JAMKBI010000003">
    <property type="protein sequence ID" value="MCZ8532978.1"/>
    <property type="molecule type" value="Genomic_DNA"/>
</dbReference>
<feature type="compositionally biased region" description="Polar residues" evidence="1">
    <location>
        <begin position="24"/>
        <end position="38"/>
    </location>
</feature>
<evidence type="ECO:0008006" key="5">
    <source>
        <dbReference type="Google" id="ProtNLM"/>
    </source>
</evidence>
<accession>A0A9X3L837</accession>
<sequence length="209" mass="22882">MKKIYTLLSILVLTVLLTACGTSTTTEEQDNSNETVSGTTEQTTSPEETENIETDTAQSTTSPEKALEGATTESDSQNYSITVVEGYELTGEEPNKDLLFNKNNDLQSMRIETFSADEITIEEIQENLVSTLQASNESATVTDLKEENLVPTNDSIDNTSAHQIETPEGKVTGFAFEREGMIVKLTVFDTTDSPSLETFVQMAETIKAK</sequence>
<dbReference type="PROSITE" id="PS51257">
    <property type="entry name" value="PROKAR_LIPOPROTEIN"/>
    <property type="match status" value="1"/>
</dbReference>
<dbReference type="Proteomes" id="UP001152172">
    <property type="component" value="Unassembled WGS sequence"/>
</dbReference>
<reference evidence="3" key="1">
    <citation type="submission" date="2022-05" db="EMBL/GenBank/DDBJ databases">
        <authorList>
            <person name="Colautti A."/>
            <person name="Iacumin L."/>
        </authorList>
    </citation>
    <scope>NUCLEOTIDE SEQUENCE</scope>
    <source>
        <strain evidence="3">DSM 30747</strain>
    </source>
</reference>
<proteinExistence type="predicted"/>
<dbReference type="RefSeq" id="WP_269921433.1">
    <property type="nucleotide sequence ID" value="NZ_JAMKBI010000003.1"/>
</dbReference>
<evidence type="ECO:0000256" key="1">
    <source>
        <dbReference type="SAM" id="MobiDB-lite"/>
    </source>
</evidence>